<dbReference type="Proteomes" id="UP000306509">
    <property type="component" value="Unassembled WGS sequence"/>
</dbReference>
<feature type="domain" description="Inosine/uridine-preferring nucleoside hydrolase" evidence="3">
    <location>
        <begin position="18"/>
        <end position="249"/>
    </location>
</feature>
<comment type="caution">
    <text evidence="4">The sequence shown here is derived from an EMBL/GenBank/DDBJ whole genome shotgun (WGS) entry which is preliminary data.</text>
</comment>
<dbReference type="InterPro" id="IPR023186">
    <property type="entry name" value="IUNH"/>
</dbReference>
<dbReference type="SUPFAM" id="SSF53590">
    <property type="entry name" value="Nucleoside hydrolase"/>
    <property type="match status" value="1"/>
</dbReference>
<dbReference type="AlphaFoldDB" id="A0A4U8QAH4"/>
<evidence type="ECO:0000256" key="1">
    <source>
        <dbReference type="ARBA" id="ARBA00022801"/>
    </source>
</evidence>
<dbReference type="EMBL" id="QGQD01000023">
    <property type="protein sequence ID" value="TLD02030.1"/>
    <property type="molecule type" value="Genomic_DNA"/>
</dbReference>
<gene>
    <name evidence="4" type="ORF">DSM106044_01067</name>
</gene>
<dbReference type="GO" id="GO:0006152">
    <property type="term" value="P:purine nucleoside catabolic process"/>
    <property type="evidence" value="ECO:0007669"/>
    <property type="project" value="TreeGrafter"/>
</dbReference>
<evidence type="ECO:0000313" key="5">
    <source>
        <dbReference type="Proteomes" id="UP000306509"/>
    </source>
</evidence>
<evidence type="ECO:0000259" key="3">
    <source>
        <dbReference type="Pfam" id="PF01156"/>
    </source>
</evidence>
<dbReference type="Gene3D" id="3.90.245.10">
    <property type="entry name" value="Ribonucleoside hydrolase-like"/>
    <property type="match status" value="1"/>
</dbReference>
<dbReference type="Pfam" id="PF01156">
    <property type="entry name" value="IU_nuc_hydro"/>
    <property type="match status" value="1"/>
</dbReference>
<dbReference type="RefSeq" id="WP_138001952.1">
    <property type="nucleotide sequence ID" value="NZ_QGQD01000023.1"/>
</dbReference>
<dbReference type="GO" id="GO:0005829">
    <property type="term" value="C:cytosol"/>
    <property type="evidence" value="ECO:0007669"/>
    <property type="project" value="TreeGrafter"/>
</dbReference>
<name>A0A4U8QAH4_9FIRM</name>
<protein>
    <submittedName>
        <fullName evidence="4">Ribonucleoside hydrolase RihC</fullName>
    </submittedName>
</protein>
<dbReference type="InterPro" id="IPR036452">
    <property type="entry name" value="Ribo_hydro-like"/>
</dbReference>
<dbReference type="PANTHER" id="PTHR12304:SF4">
    <property type="entry name" value="URIDINE NUCLEOSIDASE"/>
    <property type="match status" value="1"/>
</dbReference>
<organism evidence="4 5">
    <name type="scientific">Robinsoniella peoriensis</name>
    <dbReference type="NCBI Taxonomy" id="180332"/>
    <lineage>
        <taxon>Bacteria</taxon>
        <taxon>Bacillati</taxon>
        <taxon>Bacillota</taxon>
        <taxon>Clostridia</taxon>
        <taxon>Lachnospirales</taxon>
        <taxon>Lachnospiraceae</taxon>
        <taxon>Robinsoniella</taxon>
    </lineage>
</organism>
<keyword evidence="1 4" id="KW-0378">Hydrolase</keyword>
<dbReference type="GO" id="GO:0008477">
    <property type="term" value="F:purine nucleosidase activity"/>
    <property type="evidence" value="ECO:0007669"/>
    <property type="project" value="TreeGrafter"/>
</dbReference>
<reference evidence="4 5" key="1">
    <citation type="journal article" date="2019" name="Anaerobe">
        <title>Detection of Robinsoniella peoriensis in multiple bone samples of a trauma patient.</title>
        <authorList>
            <person name="Schrottner P."/>
            <person name="Hartwich K."/>
            <person name="Bunk B."/>
            <person name="Schober I."/>
            <person name="Helbig S."/>
            <person name="Rudolph W.W."/>
            <person name="Gunzer F."/>
        </authorList>
    </citation>
    <scope>NUCLEOTIDE SEQUENCE [LARGE SCALE GENOMIC DNA]</scope>
    <source>
        <strain evidence="4 5">DSM 106044</strain>
    </source>
</reference>
<dbReference type="STRING" id="180332.GCA_000797495_00498"/>
<dbReference type="InterPro" id="IPR001910">
    <property type="entry name" value="Inosine/uridine_hydrolase_dom"/>
</dbReference>
<proteinExistence type="predicted"/>
<keyword evidence="2" id="KW-0326">Glycosidase</keyword>
<evidence type="ECO:0000256" key="2">
    <source>
        <dbReference type="ARBA" id="ARBA00023295"/>
    </source>
</evidence>
<evidence type="ECO:0000313" key="4">
    <source>
        <dbReference type="EMBL" id="TLD02030.1"/>
    </source>
</evidence>
<dbReference type="PANTHER" id="PTHR12304">
    <property type="entry name" value="INOSINE-URIDINE PREFERRING NUCLEOSIDE HYDROLASE"/>
    <property type="match status" value="1"/>
</dbReference>
<sequence>MIYSNYSFTIPQEKQVRVIIDTDAKNEADDQYAIVQALLSPKLDNVGFIAARYGCLEDSVDRSYAELEKIFDLMGLKKEDMLYHGAQSALRDEFTPEISEGAEFIIKEALKEDERPLFVLFLGGITDLASAYLMEPKIAKRLTAVWIGGGPYPLGGNEFNLWNDINAANVVFASPIELWQIPQNVYKQAAVTLAELEYRVRPQGEIGKYLFEQLDEFNQCEGVRKMDYFTGERYILGDSPAVGVLLYGDSASYEWRQAPRIASDMTYVHHGVSRPIRVYDQIDHRLLLEDFYCKLALFAQNGVSRNERDNM</sequence>
<keyword evidence="5" id="KW-1185">Reference proteome</keyword>
<accession>A0A4U8QAH4</accession>